<protein>
    <submittedName>
        <fullName evidence="3">Protein lava lamp</fullName>
    </submittedName>
</protein>
<feature type="coiled-coil region" evidence="1">
    <location>
        <begin position="1038"/>
        <end position="1182"/>
    </location>
</feature>
<dbReference type="OMA" id="RCHARES"/>
<feature type="compositionally biased region" description="Low complexity" evidence="2">
    <location>
        <begin position="1526"/>
        <end position="1542"/>
    </location>
</feature>
<evidence type="ECO:0000256" key="2">
    <source>
        <dbReference type="SAM" id="MobiDB-lite"/>
    </source>
</evidence>
<feature type="region of interest" description="Disordered" evidence="2">
    <location>
        <begin position="557"/>
        <end position="580"/>
    </location>
</feature>
<organism evidence="3 4">
    <name type="scientific">Folsomia candida</name>
    <name type="common">Springtail</name>
    <dbReference type="NCBI Taxonomy" id="158441"/>
    <lineage>
        <taxon>Eukaryota</taxon>
        <taxon>Metazoa</taxon>
        <taxon>Ecdysozoa</taxon>
        <taxon>Arthropoda</taxon>
        <taxon>Hexapoda</taxon>
        <taxon>Collembola</taxon>
        <taxon>Entomobryomorpha</taxon>
        <taxon>Isotomoidea</taxon>
        <taxon>Isotomidae</taxon>
        <taxon>Proisotominae</taxon>
        <taxon>Folsomia</taxon>
    </lineage>
</organism>
<dbReference type="Proteomes" id="UP000198287">
    <property type="component" value="Unassembled WGS sequence"/>
</dbReference>
<feature type="region of interest" description="Disordered" evidence="2">
    <location>
        <begin position="2298"/>
        <end position="2434"/>
    </location>
</feature>
<keyword evidence="1" id="KW-0175">Coiled coil</keyword>
<feature type="compositionally biased region" description="Acidic residues" evidence="2">
    <location>
        <begin position="7"/>
        <end position="18"/>
    </location>
</feature>
<gene>
    <name evidence="3" type="ORF">Fcan01_28003</name>
</gene>
<feature type="compositionally biased region" description="Acidic residues" evidence="2">
    <location>
        <begin position="90"/>
        <end position="107"/>
    </location>
</feature>
<name>A0A226CX94_FOLCA</name>
<feature type="coiled-coil region" evidence="1">
    <location>
        <begin position="939"/>
        <end position="1005"/>
    </location>
</feature>
<feature type="coiled-coil region" evidence="1">
    <location>
        <begin position="1695"/>
        <end position="1753"/>
    </location>
</feature>
<feature type="region of interest" description="Disordered" evidence="2">
    <location>
        <begin position="1"/>
        <end position="115"/>
    </location>
</feature>
<feature type="compositionally biased region" description="Basic and acidic residues" evidence="2">
    <location>
        <begin position="59"/>
        <end position="71"/>
    </location>
</feature>
<sequence>MDRDDLQEIPSSDDDDDATELRGRLQKLTARGGGINSPEFTSPIGSPPGEDSVLSAKGRFMEMKRMMQEDKKRRKSKRKSKVATEKDPDVEGFEEIGGDPEEWEGGEEGSISPASYTDDVEQLLQSFRSERAGDRDLSLVTHRLENHPRMMEVCQQLRERDQNILRLEGKVLELDRQVIDLQDTLSEKEKLLNSKNDAVNCMVAKYQQSIADRDTELSKTQQTLFELEKKFGTAQNNWKTEKDRLNAEIKQQNQRLKDLDDTNKLLQASRVEQTSRDIELEEKLSVLKEDRDRLTQENVAIQAHLDQVVGEKGTLEQTLSEKTDELNKTINELHIQIETSVSKTKEDYEAKLTKIKKQFALKLKSVKETAADAAESSTVQDLRTQLNESLEKLNQQAQQAEIFLTEKSTLENEIDHLKSELAEKSTLENEIDLLKSELLEKSNIIIPPLPLPEDNTEEIAQLLQQISTLNSRIIEVESGKESAVSLLGEELSQLKTEKSTAEKDFNERLAEYEQNFERTMDDYEKRLENQDKLEKDVEELKTALEKSKEQLSKMKKQFQAKLKAARESTHPSGEGIGNVDSELQAKYNALEQRNIELEEEKGNNLWIQEELAQLKQEKESLQNEHDSAIATYQNQIEELKSCLDKAADQINQFEQKQSHQQQQQSPDSGHVNFFTSMMESSSGDGVGSWESQTRITDLEHQVATLEEEKGSGFLVEEDVGRLKQEREQLEAEFQEKSAAYEVKITQLEEQLTKSTEQLAKMKRQFQIKLKSLRDENAKASSTSSSPCPPEIDVKLFEEKITSLENKVAELEEEKGNLLLQILQMEDSMPGSDEQQAQRATAVMQESTPASAEDTIRLEIELSQREEEVRQLNDQLREFTSALSQKNVEVEQLMKTCSELEQSLQQNIEELSTSISTKDDEINSQITAKDVQLAASVATLAEKEVHIEELRRKLTDTESRFEEMKALVQEYQSMVDGVRNHDQEELTSLKEELESIREKASCAEQSYEVMKASYISDSNQRHDTITQLEQDLSTLRTDYNEKTVSYDKLKAKYDKKESEFVTQIETLSAQLASYETEIETLRSNMEGNMQTVDLQNSSAAAELEEREKQFKLMEQQLMEDISAKNQQIQALNLELENSKLEADPIREENETFKKQLGEYAAYAESLKNELDSFRGHYSNMESNYNQMYADLTQKSAQLEQLSHSETEASTLTASLRAQVSEGEEKLVQINTTLSILEQDKASLILQVEQLTQDGDALRAKLTGMTNEYIQLRESLESKDTEAQRLRQDADTLQSEYSHSSNELKLKISSLMDQLNDCENEISVVSTRLKESDDICVETRAKLAETVASLEEKSKILEDKSKTLETVENTLFEKTEDTLRLEEKLKETEEKHRLEMEANFVKYSDDVDATYDQLALVASENLTLQEQLRKKEEELKDVRQHQVDLSSSSNLKHELTNCRERISNLEAELNLTSQQFEELQAYTAQQSTRVEELLKEVDDKKDRLTQLSVELEELKTIQHQQVSQQWSAVQQQVQQSPPVQSTQSLWGPPQNDEDPFATILSSLPPPQSGVAPSSSSTTTTTTAQTETDAAVTAELLLESQVNQVRIKELETQVIELAAELEEVRNLQRSDDQQRNMWGPPPPPYQQERDAQDPFGADVPPYPEEPPRRVDTVAVTTTTDGLSQEAHDEQLRQRDQRIYDLEVQLAELQISIDDANLQLGEVTELKTSLEVLTYKIKELEDENSKLRQELQQERAKPPKEIFIPPTPSTSTPHQQQGQGLVAVEEPLIVPSTAYVTTPEQQSAPPSADLLENASKEIKELKVKNGKMIQRFKQLKDKYDAVVKENEGFKTKKEFSLDSAFEDEFFSQVKAKDDLLEEKGKQLVELQTENKRLTEKIDLLERGTERLTEMKEEQDRAVQSLSGSKRALETEVSALKWKMEELENLSLSRVADPSSFVEGGAGSVSHDGQDVDSRSGELQNQGYFDLGATNPDVQENFTLRQQNLVLSQEIQVLQQEIAVQKKSADDLAERNEQLEDELEKMQELQIDQRMRTPTPNMQQKQQHLQQEQQQTLPIFPPQGDYVDSATLQIPPPQLSPNNQHATIDTQITSLQSLLQSEQQEKIVLERKIELLQSKISEIEISEIKCFEESLMLKGWTRQLELDNLKIQREMERIYGSIQDGDTGNIKAKVLQDEIIRLVDTLHDRDKRCEQLTVEITRLLEERDTLQLKLSNALRHNVSLHEEVYKGKDASLPHDDIPSYNKEELQLKLAELEQMNYSMGIDLRREREARRLVQEQLFFSSSSRIYPGSGGRQQQSSPSPSRSPRPLPTTPPPLPSPTQMSHSSIPPPPSAATIQFASPHSPYPESPSMTSTPGYDVTTQFQQYPQDPANYPLFPPPVDVIQPPTMQVQSGVLPPQVPQNEGPSLNVPPPPTTQHLFNI</sequence>
<feature type="region of interest" description="Disordered" evidence="2">
    <location>
        <begin position="1526"/>
        <end position="1583"/>
    </location>
</feature>
<feature type="coiled-coil region" evidence="1">
    <location>
        <begin position="1232"/>
        <end position="1515"/>
    </location>
</feature>
<feature type="compositionally biased region" description="Polar residues" evidence="2">
    <location>
        <begin position="2362"/>
        <end position="2380"/>
    </location>
</feature>
<feature type="region of interest" description="Disordered" evidence="2">
    <location>
        <begin position="652"/>
        <end position="690"/>
    </location>
</feature>
<feature type="compositionally biased region" description="Polar residues" evidence="2">
    <location>
        <begin position="673"/>
        <end position="690"/>
    </location>
</feature>
<dbReference type="EMBL" id="LNIX01000061">
    <property type="protein sequence ID" value="OXA37244.1"/>
    <property type="molecule type" value="Genomic_DNA"/>
</dbReference>
<keyword evidence="4" id="KW-1185">Reference proteome</keyword>
<feature type="region of interest" description="Disordered" evidence="2">
    <location>
        <begin position="1623"/>
        <end position="1652"/>
    </location>
</feature>
<feature type="coiled-coil region" evidence="1">
    <location>
        <begin position="2103"/>
        <end position="2130"/>
    </location>
</feature>
<dbReference type="STRING" id="158441.A0A226CX94"/>
<feature type="coiled-coil region" evidence="1">
    <location>
        <begin position="1807"/>
        <end position="1834"/>
    </location>
</feature>
<feature type="coiled-coil region" evidence="1">
    <location>
        <begin position="2006"/>
        <end position="2047"/>
    </location>
</feature>
<evidence type="ECO:0000313" key="3">
    <source>
        <dbReference type="EMBL" id="OXA37244.1"/>
    </source>
</evidence>
<evidence type="ECO:0000256" key="1">
    <source>
        <dbReference type="SAM" id="Coils"/>
    </source>
</evidence>
<feature type="coiled-coil region" evidence="1">
    <location>
        <begin position="235"/>
        <end position="332"/>
    </location>
</feature>
<reference evidence="3 4" key="1">
    <citation type="submission" date="2015-12" db="EMBL/GenBank/DDBJ databases">
        <title>The genome of Folsomia candida.</title>
        <authorList>
            <person name="Faddeeva A."/>
            <person name="Derks M.F."/>
            <person name="Anvar Y."/>
            <person name="Smit S."/>
            <person name="Van Straalen N."/>
            <person name="Roelofs D."/>
        </authorList>
    </citation>
    <scope>NUCLEOTIDE SEQUENCE [LARGE SCALE GENOMIC DNA]</scope>
    <source>
        <strain evidence="3 4">VU population</strain>
        <tissue evidence="3">Whole body</tissue>
    </source>
</reference>
<feature type="compositionally biased region" description="Low complexity" evidence="2">
    <location>
        <begin position="652"/>
        <end position="664"/>
    </location>
</feature>
<dbReference type="Gene3D" id="1.10.287.1490">
    <property type="match status" value="1"/>
</dbReference>
<feature type="coiled-coil region" evidence="1">
    <location>
        <begin position="719"/>
        <end position="827"/>
    </location>
</feature>
<comment type="caution">
    <text evidence="3">The sequence shown here is derived from an EMBL/GenBank/DDBJ whole genome shotgun (WGS) entry which is preliminary data.</text>
</comment>
<evidence type="ECO:0000313" key="4">
    <source>
        <dbReference type="Proteomes" id="UP000198287"/>
    </source>
</evidence>
<feature type="coiled-coil region" evidence="1">
    <location>
        <begin position="2204"/>
        <end position="2231"/>
    </location>
</feature>
<feature type="compositionally biased region" description="Low complexity" evidence="2">
    <location>
        <begin position="1571"/>
        <end position="1583"/>
    </location>
</feature>
<dbReference type="PANTHER" id="PTHR45615">
    <property type="entry name" value="MYOSIN HEAVY CHAIN, NON-MUSCLE"/>
    <property type="match status" value="1"/>
</dbReference>
<accession>A0A226CX94</accession>
<feature type="coiled-coil region" evidence="1">
    <location>
        <begin position="379"/>
        <end position="444"/>
    </location>
</feature>
<feature type="compositionally biased region" description="Pro residues" evidence="2">
    <location>
        <begin position="2316"/>
        <end position="2331"/>
    </location>
</feature>
<proteinExistence type="predicted"/>
<feature type="compositionally biased region" description="Basic residues" evidence="2">
    <location>
        <begin position="72"/>
        <end position="81"/>
    </location>
</feature>
<feature type="coiled-coil region" evidence="1">
    <location>
        <begin position="1872"/>
        <end position="1941"/>
    </location>
</feature>
<dbReference type="PANTHER" id="PTHR45615:SF63">
    <property type="entry name" value="CHROMOSOME UNDETERMINED SCAFFOLD_10, WHOLE GENOME SHOTGUN SEQUENCE"/>
    <property type="match status" value="1"/>
</dbReference>
<feature type="coiled-coil region" evidence="1">
    <location>
        <begin position="854"/>
        <end position="909"/>
    </location>
</feature>
<dbReference type="OrthoDB" id="2441647at2759"/>